<sequence>MTRLLSAQGLIQAVLRRTNLLMAGKRVAIVGDAPPGLAARLRAMGAHPGSPVEEADLVFGDGVQPLAVKPGAVIVGSVRCGVLGVTEARQDVLRVNLGGGDADVYVVSVPC</sequence>
<organism evidence="1 2">
    <name type="scientific">Nonomuraea endophytica</name>
    <dbReference type="NCBI Taxonomy" id="714136"/>
    <lineage>
        <taxon>Bacteria</taxon>
        <taxon>Bacillati</taxon>
        <taxon>Actinomycetota</taxon>
        <taxon>Actinomycetes</taxon>
        <taxon>Streptosporangiales</taxon>
        <taxon>Streptosporangiaceae</taxon>
        <taxon>Nonomuraea</taxon>
    </lineage>
</organism>
<evidence type="ECO:0000313" key="2">
    <source>
        <dbReference type="Proteomes" id="UP000568380"/>
    </source>
</evidence>
<protein>
    <submittedName>
        <fullName evidence="1">Fe2+ transport system protein FeoA</fullName>
    </submittedName>
</protein>
<dbReference type="Proteomes" id="UP000568380">
    <property type="component" value="Unassembled WGS sequence"/>
</dbReference>
<dbReference type="EMBL" id="JACHIN010000004">
    <property type="protein sequence ID" value="MBB5078249.1"/>
    <property type="molecule type" value="Genomic_DNA"/>
</dbReference>
<accession>A0A7W8EG61</accession>
<evidence type="ECO:0000313" key="1">
    <source>
        <dbReference type="EMBL" id="MBB5078249.1"/>
    </source>
</evidence>
<comment type="caution">
    <text evidence="1">The sequence shown here is derived from an EMBL/GenBank/DDBJ whole genome shotgun (WGS) entry which is preliminary data.</text>
</comment>
<name>A0A7W8EG61_9ACTN</name>
<gene>
    <name evidence="1" type="ORF">HNR40_003724</name>
</gene>
<dbReference type="AlphaFoldDB" id="A0A7W8EG61"/>
<dbReference type="RefSeq" id="WP_184962763.1">
    <property type="nucleotide sequence ID" value="NZ_JACHIN010000004.1"/>
</dbReference>
<reference evidence="1 2" key="1">
    <citation type="submission" date="2020-08" db="EMBL/GenBank/DDBJ databases">
        <title>Genomic Encyclopedia of Type Strains, Phase IV (KMG-IV): sequencing the most valuable type-strain genomes for metagenomic binning, comparative biology and taxonomic classification.</title>
        <authorList>
            <person name="Goeker M."/>
        </authorList>
    </citation>
    <scope>NUCLEOTIDE SEQUENCE [LARGE SCALE GENOMIC DNA]</scope>
    <source>
        <strain evidence="1 2">DSM 45385</strain>
    </source>
</reference>
<proteinExistence type="predicted"/>
<keyword evidence="2" id="KW-1185">Reference proteome</keyword>